<feature type="domain" description="Flagellar hook protein FlgE/F/G-like D1" evidence="10">
    <location>
        <begin position="94"/>
        <end position="161"/>
    </location>
</feature>
<evidence type="ECO:0000313" key="11">
    <source>
        <dbReference type="EMBL" id="AQT66924.1"/>
    </source>
</evidence>
<dbReference type="Pfam" id="PF07559">
    <property type="entry name" value="FlgE_D2"/>
    <property type="match status" value="1"/>
</dbReference>
<evidence type="ECO:0000313" key="12">
    <source>
        <dbReference type="Proteomes" id="UP000189674"/>
    </source>
</evidence>
<dbReference type="InterPro" id="IPR053967">
    <property type="entry name" value="LlgE_F_G-like_D1"/>
</dbReference>
<dbReference type="SUPFAM" id="SSF117143">
    <property type="entry name" value="Flagellar hook protein flgE"/>
    <property type="match status" value="1"/>
</dbReference>
<comment type="subcellular location">
    <subcellularLocation>
        <location evidence="1 5">Bacterial flagellum basal body</location>
    </subcellularLocation>
</comment>
<dbReference type="AlphaFoldDB" id="A0A1U9NGR2"/>
<evidence type="ECO:0000256" key="3">
    <source>
        <dbReference type="ARBA" id="ARBA00019015"/>
    </source>
</evidence>
<feature type="domain" description="Flagellar basal body rod protein N-terminal" evidence="7">
    <location>
        <begin position="4"/>
        <end position="34"/>
    </location>
</feature>
<dbReference type="GO" id="GO:0009424">
    <property type="term" value="C:bacterial-type flagellum hook"/>
    <property type="evidence" value="ECO:0007669"/>
    <property type="project" value="TreeGrafter"/>
</dbReference>
<dbReference type="GO" id="GO:0009425">
    <property type="term" value="C:bacterial-type flagellum basal body"/>
    <property type="evidence" value="ECO:0007669"/>
    <property type="project" value="UniProtKB-SubCell"/>
</dbReference>
<keyword evidence="11" id="KW-0966">Cell projection</keyword>
<dbReference type="KEGG" id="alus:STSP2_00062"/>
<reference evidence="12" key="1">
    <citation type="submission" date="2017-02" db="EMBL/GenBank/DDBJ databases">
        <title>Comparative genomics and description of representatives of a novel lineage of planctomycetes thriving in anoxic sediments.</title>
        <authorList>
            <person name="Spring S."/>
            <person name="Bunk B."/>
            <person name="Sproer C."/>
        </authorList>
    </citation>
    <scope>NUCLEOTIDE SEQUENCE [LARGE SCALE GENOMIC DNA]</scope>
    <source>
        <strain evidence="12">ST-NAGAB-D1</strain>
    </source>
</reference>
<sequence>MGALSTGVTGLTSHQKMLEVTGNNLANVNTTAFKSGQVRFAELLSQTVRKASAPTNGAGGTNPIQMGTGVGIASIVKNMNQGDFLETGQALDMAIEGEGYFVLNTGSGNVFTRMGSFAIDADSYLVDPATGYRLQRYGTAGESEGFQAPGVSSIKIPSDAAMPASATTSFDLSSNLRAVGGDPKAAHLIMGEESSFINSAGKDAVGTDTIASLQQFSGTYNAGDVIEIRGTKKDGTAVSVDWTVPAGATLNDLVSEISTAFGSGAADGSTASFSGGQISLKDDTAGYSLTDMTLNYVGADAGDPAGLELPGYFEMAQAGGNDVHNVNLEIIDSNGGTHAVTASFVRTDTDNQWDLVLGKLGGNVLDMSDRRIEGIKFDGTDGSFEGINDSSNAFSFRFGFDPATTQTVEANMGTVGGFDGLTQFNLGANVDSTATASNANGYEAGELATVAAEGGNIVGVFSNGIKKTIATVQMAVFRNPSGLESVGNGYYTGSGNSGDPVVTRSGGGGGGSIKSQKLEKSNVEIAKEFVNLIEAQNGYQANARTIKVANDVLRELTNIIR</sequence>
<dbReference type="InterPro" id="IPR037925">
    <property type="entry name" value="FlgE/F/G-like"/>
</dbReference>
<dbReference type="STRING" id="1936003.STSP2_00062"/>
<evidence type="ECO:0000256" key="2">
    <source>
        <dbReference type="ARBA" id="ARBA00009677"/>
    </source>
</evidence>
<evidence type="ECO:0000256" key="4">
    <source>
        <dbReference type="ARBA" id="ARBA00023143"/>
    </source>
</evidence>
<dbReference type="EMBL" id="CP019791">
    <property type="protein sequence ID" value="AQT66924.1"/>
    <property type="molecule type" value="Genomic_DNA"/>
</dbReference>
<name>A0A1U9NGR2_9BACT</name>
<dbReference type="Gene3D" id="2.60.98.20">
    <property type="entry name" value="Flagellar hook protein FlgE"/>
    <property type="match status" value="1"/>
</dbReference>
<evidence type="ECO:0000256" key="1">
    <source>
        <dbReference type="ARBA" id="ARBA00004117"/>
    </source>
</evidence>
<dbReference type="InterPro" id="IPR020013">
    <property type="entry name" value="Flagellar_FlgE/F/G"/>
</dbReference>
<proteinExistence type="inferred from homology"/>
<comment type="similarity">
    <text evidence="2 5">Belongs to the flagella basal body rod proteins family.</text>
</comment>
<evidence type="ECO:0000259" key="9">
    <source>
        <dbReference type="Pfam" id="PF07559"/>
    </source>
</evidence>
<dbReference type="GO" id="GO:0005829">
    <property type="term" value="C:cytosol"/>
    <property type="evidence" value="ECO:0007669"/>
    <property type="project" value="TreeGrafter"/>
</dbReference>
<dbReference type="InterPro" id="IPR001444">
    <property type="entry name" value="Flag_bb_rod_N"/>
</dbReference>
<evidence type="ECO:0000259" key="10">
    <source>
        <dbReference type="Pfam" id="PF22692"/>
    </source>
</evidence>
<dbReference type="Proteomes" id="UP000189674">
    <property type="component" value="Chromosome"/>
</dbReference>
<protein>
    <recommendedName>
        <fullName evidence="3 5">Flagellar hook protein FlgE</fullName>
    </recommendedName>
</protein>
<evidence type="ECO:0000256" key="5">
    <source>
        <dbReference type="RuleBase" id="RU362116"/>
    </source>
</evidence>
<dbReference type="InterPro" id="IPR010930">
    <property type="entry name" value="Flg_bb/hook_C_dom"/>
</dbReference>
<dbReference type="Pfam" id="PF06429">
    <property type="entry name" value="Flg_bbr_C"/>
    <property type="match status" value="1"/>
</dbReference>
<dbReference type="NCBIfam" id="TIGR03506">
    <property type="entry name" value="FlgEFG_subfam"/>
    <property type="match status" value="2"/>
</dbReference>
<dbReference type="GO" id="GO:0071978">
    <property type="term" value="P:bacterial-type flagellum-dependent swarming motility"/>
    <property type="evidence" value="ECO:0007669"/>
    <property type="project" value="TreeGrafter"/>
</dbReference>
<dbReference type="InterPro" id="IPR011491">
    <property type="entry name" value="FlgE_D2"/>
</dbReference>
<evidence type="ECO:0000256" key="6">
    <source>
        <dbReference type="SAM" id="MobiDB-lite"/>
    </source>
</evidence>
<feature type="domain" description="Flagellar hook protein FlgE D2" evidence="9">
    <location>
        <begin position="324"/>
        <end position="442"/>
    </location>
</feature>
<dbReference type="PROSITE" id="PS00588">
    <property type="entry name" value="FLAGELLA_BB_ROD"/>
    <property type="match status" value="1"/>
</dbReference>
<evidence type="ECO:0000259" key="7">
    <source>
        <dbReference type="Pfam" id="PF00460"/>
    </source>
</evidence>
<gene>
    <name evidence="11" type="primary">flgE</name>
    <name evidence="11" type="ORF">STSP2_00062</name>
</gene>
<dbReference type="InterPro" id="IPR019776">
    <property type="entry name" value="Flagellar_basal_body_rod_CS"/>
</dbReference>
<feature type="region of interest" description="Disordered" evidence="6">
    <location>
        <begin position="494"/>
        <end position="515"/>
    </location>
</feature>
<dbReference type="RefSeq" id="WP_146658771.1">
    <property type="nucleotide sequence ID" value="NZ_CP019791.1"/>
</dbReference>
<keyword evidence="4 5" id="KW-0975">Bacterial flagellum</keyword>
<keyword evidence="12" id="KW-1185">Reference proteome</keyword>
<dbReference type="PANTHER" id="PTHR30435">
    <property type="entry name" value="FLAGELLAR PROTEIN"/>
    <property type="match status" value="1"/>
</dbReference>
<accession>A0A1U9NGR2</accession>
<keyword evidence="11" id="KW-0969">Cilium</keyword>
<dbReference type="PANTHER" id="PTHR30435:SF1">
    <property type="entry name" value="FLAGELLAR HOOK PROTEIN FLGE"/>
    <property type="match status" value="1"/>
</dbReference>
<comment type="function">
    <text evidence="5">A flexible structure which links the flagellar filament to the drive apparatus in the basal body.</text>
</comment>
<organism evidence="11 12">
    <name type="scientific">Anaerohalosphaera lusitana</name>
    <dbReference type="NCBI Taxonomy" id="1936003"/>
    <lineage>
        <taxon>Bacteria</taxon>
        <taxon>Pseudomonadati</taxon>
        <taxon>Planctomycetota</taxon>
        <taxon>Phycisphaerae</taxon>
        <taxon>Sedimentisphaerales</taxon>
        <taxon>Anaerohalosphaeraceae</taxon>
        <taxon>Anaerohalosphaera</taxon>
    </lineage>
</organism>
<evidence type="ECO:0000259" key="8">
    <source>
        <dbReference type="Pfam" id="PF06429"/>
    </source>
</evidence>
<keyword evidence="11" id="KW-0282">Flagellum</keyword>
<dbReference type="Pfam" id="PF22692">
    <property type="entry name" value="LlgE_F_G_D1"/>
    <property type="match status" value="1"/>
</dbReference>
<dbReference type="Pfam" id="PF00460">
    <property type="entry name" value="Flg_bb_rod"/>
    <property type="match status" value="1"/>
</dbReference>
<dbReference type="OrthoDB" id="9804559at2"/>
<dbReference type="InterPro" id="IPR037058">
    <property type="entry name" value="Falgellar_hook_FlgE_sf"/>
</dbReference>
<feature type="domain" description="Flagellar basal-body/hook protein C-terminal" evidence="8">
    <location>
        <begin position="515"/>
        <end position="559"/>
    </location>
</feature>